<dbReference type="PANTHER" id="PTHR10693:SF21">
    <property type="entry name" value="RAS GTPASE-ACTIVATING PROTEIN-BINDING PROTEIN 1"/>
    <property type="match status" value="1"/>
</dbReference>
<feature type="domain" description="NTF2" evidence="2">
    <location>
        <begin position="10"/>
        <end position="124"/>
    </location>
</feature>
<organism evidence="3 4">
    <name type="scientific">Gouania willdenowi</name>
    <name type="common">Blunt-snouted clingfish</name>
    <name type="synonym">Lepadogaster willdenowi</name>
    <dbReference type="NCBI Taxonomy" id="441366"/>
    <lineage>
        <taxon>Eukaryota</taxon>
        <taxon>Metazoa</taxon>
        <taxon>Chordata</taxon>
        <taxon>Craniata</taxon>
        <taxon>Vertebrata</taxon>
        <taxon>Euteleostomi</taxon>
        <taxon>Actinopterygii</taxon>
        <taxon>Neopterygii</taxon>
        <taxon>Teleostei</taxon>
        <taxon>Neoteleostei</taxon>
        <taxon>Acanthomorphata</taxon>
        <taxon>Ovalentaria</taxon>
        <taxon>Blenniimorphae</taxon>
        <taxon>Blenniiformes</taxon>
        <taxon>Gobiesocoidei</taxon>
        <taxon>Gobiesocidae</taxon>
        <taxon>Gobiesocinae</taxon>
        <taxon>Gouania</taxon>
    </lineage>
</organism>
<dbReference type="GO" id="GO:0005829">
    <property type="term" value="C:cytosol"/>
    <property type="evidence" value="ECO:0007669"/>
    <property type="project" value="TreeGrafter"/>
</dbReference>
<dbReference type="InterPro" id="IPR039539">
    <property type="entry name" value="Ras_GTPase_bind_prot"/>
</dbReference>
<evidence type="ECO:0000313" key="3">
    <source>
        <dbReference type="Ensembl" id="ENSGWIP00000046572.1"/>
    </source>
</evidence>
<proteinExistence type="predicted"/>
<dbReference type="InterPro" id="IPR032710">
    <property type="entry name" value="NTF2-like_dom_sf"/>
</dbReference>
<evidence type="ECO:0000256" key="1">
    <source>
        <dbReference type="ARBA" id="ARBA00022884"/>
    </source>
</evidence>
<dbReference type="PANTHER" id="PTHR10693">
    <property type="entry name" value="RAS GTPASE-ACTIVATING PROTEIN-BINDING PROTEIN"/>
    <property type="match status" value="1"/>
</dbReference>
<dbReference type="GO" id="GO:1990904">
    <property type="term" value="C:ribonucleoprotein complex"/>
    <property type="evidence" value="ECO:0007669"/>
    <property type="project" value="TreeGrafter"/>
</dbReference>
<dbReference type="Gene3D" id="3.10.450.50">
    <property type="match status" value="1"/>
</dbReference>
<sequence length="135" mass="15753">MMEKPSAQVAGRAFVRHYYTVLYKEPENLHSFYGKDSLYIHGGLVSNGRSEIQKRVTELSLRDCNTRIRHMDAHFTLSEGIVVQVMGEQSNNMQPMRRFMQTFFLAPEGTAANKFYIHNNMFTYQDEICFSHNFT</sequence>
<evidence type="ECO:0000259" key="2">
    <source>
        <dbReference type="PROSITE" id="PS50177"/>
    </source>
</evidence>
<reference evidence="3" key="2">
    <citation type="submission" date="2025-08" db="UniProtKB">
        <authorList>
            <consortium name="Ensembl"/>
        </authorList>
    </citation>
    <scope>IDENTIFICATION</scope>
</reference>
<dbReference type="Ensembl" id="ENSGWIT00000050398.1">
    <property type="protein sequence ID" value="ENSGWIP00000046572.1"/>
    <property type="gene ID" value="ENSGWIG00000022981.1"/>
</dbReference>
<dbReference type="GO" id="GO:0003729">
    <property type="term" value="F:mRNA binding"/>
    <property type="evidence" value="ECO:0007669"/>
    <property type="project" value="TreeGrafter"/>
</dbReference>
<name>A0A8C5ND78_GOUWI</name>
<dbReference type="CDD" id="cd00780">
    <property type="entry name" value="NTF2"/>
    <property type="match status" value="1"/>
</dbReference>
<reference evidence="3" key="1">
    <citation type="submission" date="2020-06" db="EMBL/GenBank/DDBJ databases">
        <authorList>
            <consortium name="Wellcome Sanger Institute Data Sharing"/>
        </authorList>
    </citation>
    <scope>NUCLEOTIDE SEQUENCE [LARGE SCALE GENOMIC DNA]</scope>
</reference>
<dbReference type="InterPro" id="IPR018222">
    <property type="entry name" value="Nuclear_transport_factor_2_euk"/>
</dbReference>
<accession>A0A8C5ND78</accession>
<dbReference type="PROSITE" id="PS50177">
    <property type="entry name" value="NTF2_DOMAIN"/>
    <property type="match status" value="1"/>
</dbReference>
<dbReference type="Proteomes" id="UP000694680">
    <property type="component" value="Chromosome 7"/>
</dbReference>
<reference evidence="3" key="3">
    <citation type="submission" date="2025-09" db="UniProtKB">
        <authorList>
            <consortium name="Ensembl"/>
        </authorList>
    </citation>
    <scope>IDENTIFICATION</scope>
</reference>
<dbReference type="Pfam" id="PF02136">
    <property type="entry name" value="NTF2"/>
    <property type="match status" value="1"/>
</dbReference>
<dbReference type="AlphaFoldDB" id="A0A8C5ND78"/>
<dbReference type="FunFam" id="3.10.450.50:FF:000015">
    <property type="entry name" value="Ras GTPase-activating protein-binding protein 2"/>
    <property type="match status" value="1"/>
</dbReference>
<protein>
    <recommendedName>
        <fullName evidence="2">NTF2 domain-containing protein</fullName>
    </recommendedName>
</protein>
<keyword evidence="1" id="KW-0694">RNA-binding</keyword>
<keyword evidence="4" id="KW-1185">Reference proteome</keyword>
<dbReference type="SUPFAM" id="SSF54427">
    <property type="entry name" value="NTF2-like"/>
    <property type="match status" value="1"/>
</dbReference>
<evidence type="ECO:0000313" key="4">
    <source>
        <dbReference type="Proteomes" id="UP000694680"/>
    </source>
</evidence>
<dbReference type="InterPro" id="IPR002075">
    <property type="entry name" value="NTF2_dom"/>
</dbReference>